<reference evidence="8" key="1">
    <citation type="submission" date="2011-04" db="EMBL/GenBank/DDBJ databases">
        <title>Complete sequence of Cellvibrio gilvus ATCC 13127.</title>
        <authorList>
            <person name="Lucas S."/>
            <person name="Han J."/>
            <person name="Lapidus A."/>
            <person name="Cheng J.-F."/>
            <person name="Goodwin L."/>
            <person name="Pitluck S."/>
            <person name="Peters L."/>
            <person name="Munk A."/>
            <person name="Detter J.C."/>
            <person name="Han C."/>
            <person name="Tapia R."/>
            <person name="Land M."/>
            <person name="Hauser L."/>
            <person name="Kyrpides N."/>
            <person name="Ivanova N."/>
            <person name="Ovchinnikova G."/>
            <person name="Pagani I."/>
            <person name="Mead D."/>
            <person name="Brumm P."/>
            <person name="Woyke T."/>
        </authorList>
    </citation>
    <scope>NUCLEOTIDE SEQUENCE [LARGE SCALE GENOMIC DNA]</scope>
    <source>
        <strain evidence="8">ATCC 13127 / NRRL B-14078</strain>
    </source>
</reference>
<evidence type="ECO:0000256" key="3">
    <source>
        <dbReference type="ARBA" id="ARBA00023082"/>
    </source>
</evidence>
<dbReference type="GO" id="GO:0003677">
    <property type="term" value="F:DNA binding"/>
    <property type="evidence" value="ECO:0007669"/>
    <property type="project" value="InterPro"/>
</dbReference>
<sequence>MTDEPPARQFEILFRTMAPQIRAFARRHVDAAAVDDVVADTFLVVWRRWDAVPPEPDARRAWVYTVARFTLGREHERARRSRERADRWAAQPGTGIAPDASATVDSTDAVVEVLRRLPDAERAALTCVVLDGLSVEQTAERLACSVSAVTSRLSRARARLQPLLSGDATTTRGEADDVR</sequence>
<evidence type="ECO:0000313" key="8">
    <source>
        <dbReference type="Proteomes" id="UP000000485"/>
    </source>
</evidence>
<gene>
    <name evidence="7" type="ordered locus">Celgi_1190</name>
</gene>
<name>F8A1Q2_CELGA</name>
<dbReference type="GO" id="GO:0006352">
    <property type="term" value="P:DNA-templated transcription initiation"/>
    <property type="evidence" value="ECO:0007669"/>
    <property type="project" value="InterPro"/>
</dbReference>
<evidence type="ECO:0000259" key="6">
    <source>
        <dbReference type="Pfam" id="PF08281"/>
    </source>
</evidence>
<dbReference type="STRING" id="593907.Celgi_1190"/>
<dbReference type="AlphaFoldDB" id="F8A1Q2"/>
<dbReference type="SUPFAM" id="SSF88946">
    <property type="entry name" value="Sigma2 domain of RNA polymerase sigma factors"/>
    <property type="match status" value="1"/>
</dbReference>
<keyword evidence="4" id="KW-0804">Transcription</keyword>
<keyword evidence="8" id="KW-1185">Reference proteome</keyword>
<keyword evidence="2" id="KW-0805">Transcription regulation</keyword>
<feature type="domain" description="RNA polymerase sigma-70 region 2" evidence="5">
    <location>
        <begin position="13"/>
        <end position="80"/>
    </location>
</feature>
<dbReference type="SUPFAM" id="SSF88659">
    <property type="entry name" value="Sigma3 and sigma4 domains of RNA polymerase sigma factors"/>
    <property type="match status" value="1"/>
</dbReference>
<dbReference type="InterPro" id="IPR014284">
    <property type="entry name" value="RNA_pol_sigma-70_dom"/>
</dbReference>
<dbReference type="KEGG" id="cga:Celgi_1190"/>
<accession>F8A1Q2</accession>
<dbReference type="InterPro" id="IPR013324">
    <property type="entry name" value="RNA_pol_sigma_r3/r4-like"/>
</dbReference>
<dbReference type="HOGENOM" id="CLU_047691_9_2_11"/>
<evidence type="ECO:0000256" key="1">
    <source>
        <dbReference type="ARBA" id="ARBA00010641"/>
    </source>
</evidence>
<dbReference type="Pfam" id="PF08281">
    <property type="entry name" value="Sigma70_r4_2"/>
    <property type="match status" value="1"/>
</dbReference>
<proteinExistence type="inferred from homology"/>
<evidence type="ECO:0000256" key="4">
    <source>
        <dbReference type="ARBA" id="ARBA00023163"/>
    </source>
</evidence>
<dbReference type="eggNOG" id="COG1595">
    <property type="taxonomic scope" value="Bacteria"/>
</dbReference>
<dbReference type="CDD" id="cd06171">
    <property type="entry name" value="Sigma70_r4"/>
    <property type="match status" value="1"/>
</dbReference>
<dbReference type="InterPro" id="IPR007627">
    <property type="entry name" value="RNA_pol_sigma70_r2"/>
</dbReference>
<evidence type="ECO:0000256" key="2">
    <source>
        <dbReference type="ARBA" id="ARBA00023015"/>
    </source>
</evidence>
<dbReference type="PANTHER" id="PTHR43133">
    <property type="entry name" value="RNA POLYMERASE ECF-TYPE SIGMA FACTO"/>
    <property type="match status" value="1"/>
</dbReference>
<organism evidence="7 8">
    <name type="scientific">Cellulomonas gilvus (strain ATCC 13127 / NRRL B-14078)</name>
    <name type="common">Cellvibrio gilvus</name>
    <dbReference type="NCBI Taxonomy" id="593907"/>
    <lineage>
        <taxon>Bacteria</taxon>
        <taxon>Bacillati</taxon>
        <taxon>Actinomycetota</taxon>
        <taxon>Actinomycetes</taxon>
        <taxon>Micrococcales</taxon>
        <taxon>Cellulomonadaceae</taxon>
        <taxon>Cellulomonas</taxon>
    </lineage>
</organism>
<dbReference type="InterPro" id="IPR036388">
    <property type="entry name" value="WH-like_DNA-bd_sf"/>
</dbReference>
<evidence type="ECO:0000313" key="7">
    <source>
        <dbReference type="EMBL" id="AEI11709.1"/>
    </source>
</evidence>
<dbReference type="RefSeq" id="WP_013883228.1">
    <property type="nucleotide sequence ID" value="NC_015671.1"/>
</dbReference>
<dbReference type="OrthoDB" id="3747638at2"/>
<dbReference type="InterPro" id="IPR013325">
    <property type="entry name" value="RNA_pol_sigma_r2"/>
</dbReference>
<dbReference type="InterPro" id="IPR039425">
    <property type="entry name" value="RNA_pol_sigma-70-like"/>
</dbReference>
<dbReference type="EMBL" id="CP002665">
    <property type="protein sequence ID" value="AEI11709.1"/>
    <property type="molecule type" value="Genomic_DNA"/>
</dbReference>
<dbReference type="InterPro" id="IPR013249">
    <property type="entry name" value="RNA_pol_sigma70_r4_t2"/>
</dbReference>
<evidence type="ECO:0000259" key="5">
    <source>
        <dbReference type="Pfam" id="PF04542"/>
    </source>
</evidence>
<dbReference type="NCBIfam" id="TIGR02937">
    <property type="entry name" value="sigma70-ECF"/>
    <property type="match status" value="1"/>
</dbReference>
<dbReference type="Proteomes" id="UP000000485">
    <property type="component" value="Chromosome"/>
</dbReference>
<dbReference type="GO" id="GO:0016987">
    <property type="term" value="F:sigma factor activity"/>
    <property type="evidence" value="ECO:0007669"/>
    <property type="project" value="UniProtKB-KW"/>
</dbReference>
<dbReference type="PANTHER" id="PTHR43133:SF25">
    <property type="entry name" value="RNA POLYMERASE SIGMA FACTOR RFAY-RELATED"/>
    <property type="match status" value="1"/>
</dbReference>
<keyword evidence="3" id="KW-0731">Sigma factor</keyword>
<dbReference type="Gene3D" id="1.10.1740.10">
    <property type="match status" value="1"/>
</dbReference>
<feature type="domain" description="RNA polymerase sigma factor 70 region 4 type 2" evidence="6">
    <location>
        <begin position="109"/>
        <end position="160"/>
    </location>
</feature>
<dbReference type="Pfam" id="PF04542">
    <property type="entry name" value="Sigma70_r2"/>
    <property type="match status" value="1"/>
</dbReference>
<dbReference type="Gene3D" id="1.10.10.10">
    <property type="entry name" value="Winged helix-like DNA-binding domain superfamily/Winged helix DNA-binding domain"/>
    <property type="match status" value="1"/>
</dbReference>
<protein>
    <submittedName>
        <fullName evidence="7">RNA polymerase, sigma-24 subunit, ECF subfamily</fullName>
    </submittedName>
</protein>
<comment type="similarity">
    <text evidence="1">Belongs to the sigma-70 factor family. ECF subfamily.</text>
</comment>